<keyword evidence="1" id="KW-0472">Membrane</keyword>
<protein>
    <submittedName>
        <fullName evidence="2">Uncharacterized protein</fullName>
    </submittedName>
</protein>
<sequence length="31" mass="3539">MLLMVQSSLVLFSTLVIIFLPKICIFLVGWL</sequence>
<keyword evidence="1" id="KW-1133">Transmembrane helix</keyword>
<evidence type="ECO:0000256" key="1">
    <source>
        <dbReference type="SAM" id="Phobius"/>
    </source>
</evidence>
<proteinExistence type="predicted"/>
<dbReference type="AlphaFoldDB" id="A0A0A9G3L0"/>
<keyword evidence="1" id="KW-0812">Transmembrane</keyword>
<evidence type="ECO:0000313" key="2">
    <source>
        <dbReference type="EMBL" id="JAE15243.1"/>
    </source>
</evidence>
<organism evidence="2">
    <name type="scientific">Arundo donax</name>
    <name type="common">Giant reed</name>
    <name type="synonym">Donax arundinaceus</name>
    <dbReference type="NCBI Taxonomy" id="35708"/>
    <lineage>
        <taxon>Eukaryota</taxon>
        <taxon>Viridiplantae</taxon>
        <taxon>Streptophyta</taxon>
        <taxon>Embryophyta</taxon>
        <taxon>Tracheophyta</taxon>
        <taxon>Spermatophyta</taxon>
        <taxon>Magnoliopsida</taxon>
        <taxon>Liliopsida</taxon>
        <taxon>Poales</taxon>
        <taxon>Poaceae</taxon>
        <taxon>PACMAD clade</taxon>
        <taxon>Arundinoideae</taxon>
        <taxon>Arundineae</taxon>
        <taxon>Arundo</taxon>
    </lineage>
</organism>
<name>A0A0A9G3L0_ARUDO</name>
<dbReference type="EMBL" id="GBRH01182653">
    <property type="protein sequence ID" value="JAE15243.1"/>
    <property type="molecule type" value="Transcribed_RNA"/>
</dbReference>
<reference evidence="2" key="2">
    <citation type="journal article" date="2015" name="Data Brief">
        <title>Shoot transcriptome of the giant reed, Arundo donax.</title>
        <authorList>
            <person name="Barrero R.A."/>
            <person name="Guerrero F.D."/>
            <person name="Moolhuijzen P."/>
            <person name="Goolsby J.A."/>
            <person name="Tidwell J."/>
            <person name="Bellgard S.E."/>
            <person name="Bellgard M.I."/>
        </authorList>
    </citation>
    <scope>NUCLEOTIDE SEQUENCE</scope>
    <source>
        <tissue evidence="2">Shoot tissue taken approximately 20 cm above the soil surface</tissue>
    </source>
</reference>
<feature type="transmembrane region" description="Helical" evidence="1">
    <location>
        <begin position="9"/>
        <end position="30"/>
    </location>
</feature>
<accession>A0A0A9G3L0</accession>
<reference evidence="2" key="1">
    <citation type="submission" date="2014-09" db="EMBL/GenBank/DDBJ databases">
        <authorList>
            <person name="Magalhaes I.L.F."/>
            <person name="Oliveira U."/>
            <person name="Santos F.R."/>
            <person name="Vidigal T.H.D.A."/>
            <person name="Brescovit A.D."/>
            <person name="Santos A.J."/>
        </authorList>
    </citation>
    <scope>NUCLEOTIDE SEQUENCE</scope>
    <source>
        <tissue evidence="2">Shoot tissue taken approximately 20 cm above the soil surface</tissue>
    </source>
</reference>